<keyword evidence="4" id="KW-1185">Reference proteome</keyword>
<dbReference type="WBParaSite" id="ALUE_0002124701-mRNA-1">
    <property type="protein sequence ID" value="ALUE_0002124701-mRNA-1"/>
    <property type="gene ID" value="ALUE_0002124701"/>
</dbReference>
<evidence type="ECO:0000259" key="3">
    <source>
        <dbReference type="PROSITE" id="PS51670"/>
    </source>
</evidence>
<protein>
    <submittedName>
        <fullName evidence="5">ShKT domain-containing protein</fullName>
    </submittedName>
</protein>
<evidence type="ECO:0000256" key="2">
    <source>
        <dbReference type="SAM" id="MobiDB-lite"/>
    </source>
</evidence>
<dbReference type="AlphaFoldDB" id="A0A0M3IR69"/>
<dbReference type="InterPro" id="IPR003582">
    <property type="entry name" value="ShKT_dom"/>
</dbReference>
<dbReference type="Pfam" id="PF01549">
    <property type="entry name" value="ShK"/>
    <property type="match status" value="2"/>
</dbReference>
<evidence type="ECO:0000256" key="1">
    <source>
        <dbReference type="PROSITE-ProRule" id="PRU01005"/>
    </source>
</evidence>
<dbReference type="PROSITE" id="PS51670">
    <property type="entry name" value="SHKT"/>
    <property type="match status" value="2"/>
</dbReference>
<accession>A0A0M3IR69</accession>
<evidence type="ECO:0000313" key="5">
    <source>
        <dbReference type="WBParaSite" id="ALUE_0002124701-mRNA-1"/>
    </source>
</evidence>
<feature type="domain" description="ShKT" evidence="3">
    <location>
        <begin position="99"/>
        <end position="133"/>
    </location>
</feature>
<feature type="disulfide bond" evidence="1">
    <location>
        <begin position="59"/>
        <end position="93"/>
    </location>
</feature>
<keyword evidence="1" id="KW-1015">Disulfide bond</keyword>
<reference evidence="5" key="1">
    <citation type="submission" date="2017-02" db="UniProtKB">
        <authorList>
            <consortium name="WormBaseParasite"/>
        </authorList>
    </citation>
    <scope>IDENTIFICATION</scope>
</reference>
<sequence length="205" mass="23073">MFLAQPRDDGGGVSESPNEDDAPESRTEEDTSENGTEGVTPETVDENKATDASSSKESCRDLRDLCKFWSSIGECESNKLWMHKNCPISCDKCNSTSICVDKHRLCSFWSSIGECEINAVWMLSNCQKSCKACKGKVDIEQVVQTRGLTKEDCIFVPTREGYSLLSMKAILERGGDEATREGYYNIQIVSKRLFFFFRISEEIRL</sequence>
<dbReference type="SMART" id="SM00254">
    <property type="entry name" value="ShKT"/>
    <property type="match status" value="2"/>
</dbReference>
<feature type="disulfide bond" evidence="1">
    <location>
        <begin position="99"/>
        <end position="133"/>
    </location>
</feature>
<comment type="caution">
    <text evidence="1">Lacks conserved residue(s) required for the propagation of feature annotation.</text>
</comment>
<feature type="domain" description="ShKT" evidence="3">
    <location>
        <begin position="59"/>
        <end position="93"/>
    </location>
</feature>
<feature type="compositionally biased region" description="Basic and acidic residues" evidence="2">
    <location>
        <begin position="1"/>
        <end position="10"/>
    </location>
</feature>
<dbReference type="Proteomes" id="UP000036681">
    <property type="component" value="Unplaced"/>
</dbReference>
<organism evidence="4 5">
    <name type="scientific">Ascaris lumbricoides</name>
    <name type="common">Giant roundworm</name>
    <dbReference type="NCBI Taxonomy" id="6252"/>
    <lineage>
        <taxon>Eukaryota</taxon>
        <taxon>Metazoa</taxon>
        <taxon>Ecdysozoa</taxon>
        <taxon>Nematoda</taxon>
        <taxon>Chromadorea</taxon>
        <taxon>Rhabditida</taxon>
        <taxon>Spirurina</taxon>
        <taxon>Ascaridomorpha</taxon>
        <taxon>Ascaridoidea</taxon>
        <taxon>Ascarididae</taxon>
        <taxon>Ascaris</taxon>
    </lineage>
</organism>
<feature type="region of interest" description="Disordered" evidence="2">
    <location>
        <begin position="1"/>
        <end position="52"/>
    </location>
</feature>
<proteinExistence type="predicted"/>
<name>A0A0M3IR69_ASCLU</name>
<evidence type="ECO:0000313" key="4">
    <source>
        <dbReference type="Proteomes" id="UP000036681"/>
    </source>
</evidence>